<sequence length="321" mass="35912">MSGPFNCDRTAGRIYMRTKIATLALGIFCLMALPAETSAQGAIEVIVNDKAITSFDISQRAKLIRLTQRKSNAVSRREAEQELIDEALQLAEAERIGVSVSDAEVNNAFANIARGVKLTPANLSKALRQNGVNPQTLRDRLKAQLAWSQTVRRRFQAQVDVNENDIIAALREMEDEDKNTSVEYDLRQVIVVVPKSSSNSFRNQRLRDSNAIRANFNSCEAAGAVLGQYKEVVMRPVGRRLETELPGVMREALAKLEPGNLTKPEQTERGYEMLALCGKREIASDMAARTEIENNLRAKEGEQMSRRYLMTLRRTATIVER</sequence>
<keyword evidence="1" id="KW-0732">Signal</keyword>
<proteinExistence type="predicted"/>
<name>A0A562THV8_9HYPH</name>
<dbReference type="PANTHER" id="PTHR47637:SF1">
    <property type="entry name" value="CHAPERONE SURA"/>
    <property type="match status" value="1"/>
</dbReference>
<comment type="caution">
    <text evidence="4">The sequence shown here is derived from an EMBL/GenBank/DDBJ whole genome shotgun (WGS) entry which is preliminary data.</text>
</comment>
<keyword evidence="2" id="KW-0413">Isomerase</keyword>
<keyword evidence="2" id="KW-0697">Rotamase</keyword>
<protein>
    <submittedName>
        <fullName evidence="4">Periplasmic chaperone for outer membrane proteins SurA</fullName>
    </submittedName>
</protein>
<feature type="domain" description="SurA N-terminal" evidence="3">
    <location>
        <begin position="44"/>
        <end position="148"/>
    </location>
</feature>
<dbReference type="InterPro" id="IPR050280">
    <property type="entry name" value="OMP_Chaperone_SurA"/>
</dbReference>
<accession>A0A562THV8</accession>
<organism evidence="4 5">
    <name type="scientific">Roseibium hamelinense</name>
    <dbReference type="NCBI Taxonomy" id="150831"/>
    <lineage>
        <taxon>Bacteria</taxon>
        <taxon>Pseudomonadati</taxon>
        <taxon>Pseudomonadota</taxon>
        <taxon>Alphaproteobacteria</taxon>
        <taxon>Hyphomicrobiales</taxon>
        <taxon>Stappiaceae</taxon>
        <taxon>Roseibium</taxon>
    </lineage>
</organism>
<dbReference type="SUPFAM" id="SSF109998">
    <property type="entry name" value="Triger factor/SurA peptide-binding domain-like"/>
    <property type="match status" value="1"/>
</dbReference>
<reference evidence="4 5" key="1">
    <citation type="submission" date="2019-07" db="EMBL/GenBank/DDBJ databases">
        <title>Genomic Encyclopedia of Archaeal and Bacterial Type Strains, Phase II (KMG-II): from individual species to whole genera.</title>
        <authorList>
            <person name="Goeker M."/>
        </authorList>
    </citation>
    <scope>NUCLEOTIDE SEQUENCE [LARGE SCALE GENOMIC DNA]</scope>
    <source>
        <strain evidence="4 5">ATCC BAA-252</strain>
    </source>
</reference>
<keyword evidence="5" id="KW-1185">Reference proteome</keyword>
<dbReference type="EMBL" id="VLLF01000001">
    <property type="protein sequence ID" value="TWI93237.1"/>
    <property type="molecule type" value="Genomic_DNA"/>
</dbReference>
<dbReference type="PANTHER" id="PTHR47637">
    <property type="entry name" value="CHAPERONE SURA"/>
    <property type="match status" value="1"/>
</dbReference>
<evidence type="ECO:0000256" key="1">
    <source>
        <dbReference type="ARBA" id="ARBA00022729"/>
    </source>
</evidence>
<dbReference type="InterPro" id="IPR027304">
    <property type="entry name" value="Trigger_fact/SurA_dom_sf"/>
</dbReference>
<evidence type="ECO:0000313" key="5">
    <source>
        <dbReference type="Proteomes" id="UP000320593"/>
    </source>
</evidence>
<dbReference type="AlphaFoldDB" id="A0A562THV8"/>
<dbReference type="Pfam" id="PF09312">
    <property type="entry name" value="SurA_N"/>
    <property type="match status" value="1"/>
</dbReference>
<evidence type="ECO:0000259" key="3">
    <source>
        <dbReference type="Pfam" id="PF09312"/>
    </source>
</evidence>
<dbReference type="InterPro" id="IPR015391">
    <property type="entry name" value="SurA_N"/>
</dbReference>
<dbReference type="Proteomes" id="UP000320593">
    <property type="component" value="Unassembled WGS sequence"/>
</dbReference>
<dbReference type="GO" id="GO:0003755">
    <property type="term" value="F:peptidyl-prolyl cis-trans isomerase activity"/>
    <property type="evidence" value="ECO:0007669"/>
    <property type="project" value="UniProtKB-KW"/>
</dbReference>
<dbReference type="Gene3D" id="1.10.4030.10">
    <property type="entry name" value="Porin chaperone SurA, peptide-binding domain"/>
    <property type="match status" value="1"/>
</dbReference>
<evidence type="ECO:0000313" key="4">
    <source>
        <dbReference type="EMBL" id="TWI93237.1"/>
    </source>
</evidence>
<gene>
    <name evidence="4" type="ORF">JM93_00792</name>
</gene>
<evidence type="ECO:0000256" key="2">
    <source>
        <dbReference type="ARBA" id="ARBA00023110"/>
    </source>
</evidence>